<dbReference type="Pfam" id="PF00488">
    <property type="entry name" value="MutS_V"/>
    <property type="match status" value="1"/>
</dbReference>
<proteinExistence type="predicted"/>
<comment type="caution">
    <text evidence="6">The sequence shown here is derived from an EMBL/GenBank/DDBJ whole genome shotgun (WGS) entry which is preliminary data.</text>
</comment>
<organism evidence="6 7">
    <name type="scientific">Clostridium punense</name>
    <dbReference type="NCBI Taxonomy" id="1054297"/>
    <lineage>
        <taxon>Bacteria</taxon>
        <taxon>Bacillati</taxon>
        <taxon>Bacillota</taxon>
        <taxon>Clostridia</taxon>
        <taxon>Eubacteriales</taxon>
        <taxon>Clostridiaceae</taxon>
        <taxon>Clostridium</taxon>
    </lineage>
</organism>
<dbReference type="PANTHER" id="PTHR11361:SF14">
    <property type="entry name" value="DNA MISMATCH REPAIR PROTEIN MUTS, TYPE 2"/>
    <property type="match status" value="1"/>
</dbReference>
<reference evidence="6 7" key="1">
    <citation type="submission" date="2021-03" db="EMBL/GenBank/DDBJ databases">
        <title>Genomic Encyclopedia of Type Strains, Phase IV (KMG-IV): sequencing the most valuable type-strain genomes for metagenomic binning, comparative biology and taxonomic classification.</title>
        <authorList>
            <person name="Goeker M."/>
        </authorList>
    </citation>
    <scope>NUCLEOTIDE SEQUENCE [LARGE SCALE GENOMIC DNA]</scope>
    <source>
        <strain evidence="6 7">DSM 28650</strain>
    </source>
</reference>
<dbReference type="RefSeq" id="WP_021281217.1">
    <property type="nucleotide sequence ID" value="NZ_JAGGLL010000006.1"/>
</dbReference>
<evidence type="ECO:0000259" key="5">
    <source>
        <dbReference type="SMART" id="SM00534"/>
    </source>
</evidence>
<dbReference type="GO" id="GO:0004519">
    <property type="term" value="F:endonuclease activity"/>
    <property type="evidence" value="ECO:0007669"/>
    <property type="project" value="UniProtKB-KW"/>
</dbReference>
<evidence type="ECO:0000313" key="6">
    <source>
        <dbReference type="EMBL" id="MBP2021269.1"/>
    </source>
</evidence>
<dbReference type="SMART" id="SM00534">
    <property type="entry name" value="MUTSac"/>
    <property type="match status" value="1"/>
</dbReference>
<feature type="coiled-coil region" evidence="4">
    <location>
        <begin position="150"/>
        <end position="196"/>
    </location>
</feature>
<dbReference type="InterPro" id="IPR027417">
    <property type="entry name" value="P-loop_NTPase"/>
</dbReference>
<feature type="domain" description="DNA mismatch repair proteins mutS family" evidence="5">
    <location>
        <begin position="282"/>
        <end position="486"/>
    </location>
</feature>
<dbReference type="InterPro" id="IPR036187">
    <property type="entry name" value="DNA_mismatch_repair_MutS_sf"/>
</dbReference>
<name>A0ABS4K0F4_9CLOT</name>
<evidence type="ECO:0000256" key="1">
    <source>
        <dbReference type="ARBA" id="ARBA00022741"/>
    </source>
</evidence>
<accession>A0ABS4K0F4</accession>
<keyword evidence="7" id="KW-1185">Reference proteome</keyword>
<dbReference type="PANTHER" id="PTHR11361">
    <property type="entry name" value="DNA MISMATCH REPAIR PROTEIN MUTS FAMILY MEMBER"/>
    <property type="match status" value="1"/>
</dbReference>
<keyword evidence="6" id="KW-0378">Hydrolase</keyword>
<dbReference type="InterPro" id="IPR045076">
    <property type="entry name" value="MutS"/>
</dbReference>
<protein>
    <submittedName>
        <fullName evidence="6">DsDNA-specific endonuclease/ATPase MutS2</fullName>
    </submittedName>
</protein>
<dbReference type="SUPFAM" id="SSF52540">
    <property type="entry name" value="P-loop containing nucleoside triphosphate hydrolases"/>
    <property type="match status" value="1"/>
</dbReference>
<keyword evidence="3" id="KW-0238">DNA-binding</keyword>
<evidence type="ECO:0000256" key="3">
    <source>
        <dbReference type="ARBA" id="ARBA00023125"/>
    </source>
</evidence>
<keyword evidence="6" id="KW-0255">Endonuclease</keyword>
<dbReference type="Proteomes" id="UP001519308">
    <property type="component" value="Unassembled WGS sequence"/>
</dbReference>
<dbReference type="InterPro" id="IPR000432">
    <property type="entry name" value="DNA_mismatch_repair_MutS_C"/>
</dbReference>
<dbReference type="SUPFAM" id="SSF48334">
    <property type="entry name" value="DNA repair protein MutS, domain III"/>
    <property type="match status" value="1"/>
</dbReference>
<keyword evidence="1" id="KW-0547">Nucleotide-binding</keyword>
<gene>
    <name evidence="6" type="ORF">J2Z44_001060</name>
</gene>
<sequence length="493" mass="56904">MKFLDNEQREQIGLSFVMDELEITTFYGIEEKKLIKPYKVNEVQSLQQELEDIGILIKAMKDYPEEFAEIGRIFCKVKDIKASINRCKEKETLDEVELYEIKYFSILSEELMELTTRANLSISRVKFNSLDKPLRVLNPQKERMSTFYIYEEYSENLRDIRELKRQKEKQIFASNNEDEIAKLKQQRLDLVILEEEEELRIRKELTLRLSDYAISMEENIKSIGILDLLTAKAKLAIKYDCIKPSIIQHMDISLKGAFNPEIKNILTKKRKEFTPVTLDLKGGTTVITGANMGGKTVALKTIVLNLILGQMGFYVFAKEASFPVLDFIHFVSDDMQSISKGLSTFGAEIIKMKEVVECVKRGNGFVALDEFARGTNPKEGYYLVKSLATYLTKYQTVSIISTHYDGVVEDNMDHYQVTGLKNVDFESLKYKIDLNKTHSVEIIQEHMEYKLERVSKENKVPKDALNIAMLLGLEKEIVNIAKTYYDEEDNHGK</sequence>
<keyword evidence="4" id="KW-0175">Coiled coil</keyword>
<dbReference type="EMBL" id="JAGGLL010000006">
    <property type="protein sequence ID" value="MBP2021269.1"/>
    <property type="molecule type" value="Genomic_DNA"/>
</dbReference>
<dbReference type="Gene3D" id="3.40.50.300">
    <property type="entry name" value="P-loop containing nucleotide triphosphate hydrolases"/>
    <property type="match status" value="1"/>
</dbReference>
<evidence type="ECO:0000313" key="7">
    <source>
        <dbReference type="Proteomes" id="UP001519308"/>
    </source>
</evidence>
<keyword evidence="6" id="KW-0540">Nuclease</keyword>
<evidence type="ECO:0000256" key="4">
    <source>
        <dbReference type="SAM" id="Coils"/>
    </source>
</evidence>
<keyword evidence="2" id="KW-0067">ATP-binding</keyword>
<evidence type="ECO:0000256" key="2">
    <source>
        <dbReference type="ARBA" id="ARBA00022840"/>
    </source>
</evidence>